<name>A0A8S2ZLV6_9BILA</name>
<evidence type="ECO:0000313" key="3">
    <source>
        <dbReference type="Proteomes" id="UP000676336"/>
    </source>
</evidence>
<accession>A0A8S2ZLV6</accession>
<dbReference type="EMBL" id="CAJOBI010111871">
    <property type="protein sequence ID" value="CAF4636866.1"/>
    <property type="molecule type" value="Genomic_DNA"/>
</dbReference>
<sequence length="267" mass="30534">MSTFTRAVTPNEEQIDQDLFSCLNSILESTSYIFESETTLEYDEESNTSNTDDCFPITSTFEQSDVISDSDYQPIDEDEHNLGNTFSLDYMKSVVDYFDEIDPSTGQRKRNWTSVKHVSACSNSSIYHSFSAIYWKRWYKKQKIDDIDMYVYDTFENAHSKLLAAHDIDLQRWAFRNLVGINLEMYGNRTLAHMGEQSIWSSVRSIGNTTHSYIIQSTVTLDGTVFGPLYLCLKEPTGHTSDNIKKHLFKAENIVLTCSKSGKVTSS</sequence>
<evidence type="ECO:0000313" key="1">
    <source>
        <dbReference type="EMBL" id="CAF4636866.1"/>
    </source>
</evidence>
<evidence type="ECO:0000313" key="2">
    <source>
        <dbReference type="EMBL" id="CAF5001964.1"/>
    </source>
</evidence>
<gene>
    <name evidence="2" type="ORF">GIL414_LOCUS57299</name>
    <name evidence="1" type="ORF">SMN809_LOCUS40521</name>
</gene>
<dbReference type="Proteomes" id="UP000681720">
    <property type="component" value="Unassembled WGS sequence"/>
</dbReference>
<dbReference type="Proteomes" id="UP000676336">
    <property type="component" value="Unassembled WGS sequence"/>
</dbReference>
<dbReference type="AlphaFoldDB" id="A0A8S2ZLV6"/>
<feature type="non-terminal residue" evidence="1">
    <location>
        <position position="1"/>
    </location>
</feature>
<reference evidence="1" key="1">
    <citation type="submission" date="2021-02" db="EMBL/GenBank/DDBJ databases">
        <authorList>
            <person name="Nowell W R."/>
        </authorList>
    </citation>
    <scope>NUCLEOTIDE SEQUENCE</scope>
</reference>
<proteinExistence type="predicted"/>
<organism evidence="1 3">
    <name type="scientific">Rotaria magnacalcarata</name>
    <dbReference type="NCBI Taxonomy" id="392030"/>
    <lineage>
        <taxon>Eukaryota</taxon>
        <taxon>Metazoa</taxon>
        <taxon>Spiralia</taxon>
        <taxon>Gnathifera</taxon>
        <taxon>Rotifera</taxon>
        <taxon>Eurotatoria</taxon>
        <taxon>Bdelloidea</taxon>
        <taxon>Philodinida</taxon>
        <taxon>Philodinidae</taxon>
        <taxon>Rotaria</taxon>
    </lineage>
</organism>
<comment type="caution">
    <text evidence="1">The sequence shown here is derived from an EMBL/GenBank/DDBJ whole genome shotgun (WGS) entry which is preliminary data.</text>
</comment>
<protein>
    <submittedName>
        <fullName evidence="1">Uncharacterized protein</fullName>
    </submittedName>
</protein>
<dbReference type="EMBL" id="CAJOBJ010207714">
    <property type="protein sequence ID" value="CAF5001964.1"/>
    <property type="molecule type" value="Genomic_DNA"/>
</dbReference>